<gene>
    <name evidence="1" type="ORF">M0811_04482</name>
</gene>
<reference evidence="1" key="1">
    <citation type="submission" date="2022-10" db="EMBL/GenBank/DDBJ databases">
        <title>Novel sulphate-reducing endosymbionts in the free-living metamonad Anaeramoeba.</title>
        <authorList>
            <person name="Jerlstrom-Hultqvist J."/>
            <person name="Cepicka I."/>
            <person name="Gallot-Lavallee L."/>
            <person name="Salas-Leiva D."/>
            <person name="Curtis B.A."/>
            <person name="Zahonova K."/>
            <person name="Pipaliya S."/>
            <person name="Dacks J."/>
            <person name="Roger A.J."/>
        </authorList>
    </citation>
    <scope>NUCLEOTIDE SEQUENCE</scope>
    <source>
        <strain evidence="1">BMAN</strain>
    </source>
</reference>
<comment type="caution">
    <text evidence="1">The sequence shown here is derived from an EMBL/GenBank/DDBJ whole genome shotgun (WGS) entry which is preliminary data.</text>
</comment>
<proteinExistence type="predicted"/>
<sequence>MSNIYFKKEKVKKQPKKIKPEREKKKRLVDWFGKTIEEKNERKKRKKPTIIPLIVFQSQKNLLLFTKDLQSFFKKKKISWKYPNLYNLQVAKKGLEFKILLTELFNDPNSNRIKIKIIYKKGSEKYFKNIGNQILKKIK</sequence>
<dbReference type="AlphaFoldDB" id="A0A9Q0LT66"/>
<evidence type="ECO:0000313" key="2">
    <source>
        <dbReference type="Proteomes" id="UP001149090"/>
    </source>
</evidence>
<dbReference type="EMBL" id="JAPDFW010000033">
    <property type="protein sequence ID" value="KAJ5079461.1"/>
    <property type="molecule type" value="Genomic_DNA"/>
</dbReference>
<evidence type="ECO:0000313" key="1">
    <source>
        <dbReference type="EMBL" id="KAJ5079461.1"/>
    </source>
</evidence>
<organism evidence="1 2">
    <name type="scientific">Anaeramoeba ignava</name>
    <name type="common">Anaerobic marine amoeba</name>
    <dbReference type="NCBI Taxonomy" id="1746090"/>
    <lineage>
        <taxon>Eukaryota</taxon>
        <taxon>Metamonada</taxon>
        <taxon>Anaeramoebidae</taxon>
        <taxon>Anaeramoeba</taxon>
    </lineage>
</organism>
<keyword evidence="2" id="KW-1185">Reference proteome</keyword>
<accession>A0A9Q0LT66</accession>
<dbReference type="Proteomes" id="UP001149090">
    <property type="component" value="Unassembled WGS sequence"/>
</dbReference>
<protein>
    <submittedName>
        <fullName evidence="1">Uncharacterized protein</fullName>
    </submittedName>
</protein>
<name>A0A9Q0LT66_ANAIG</name>